<keyword evidence="1" id="KW-1133">Transmembrane helix</keyword>
<dbReference type="GeneID" id="3654888"/>
<name>Q4A2P4_EHV8U</name>
<dbReference type="Proteomes" id="UP000000863">
    <property type="component" value="Segment"/>
</dbReference>
<keyword evidence="1" id="KW-0812">Transmembrane</keyword>
<evidence type="ECO:0000313" key="3">
    <source>
        <dbReference type="Proteomes" id="UP000000863"/>
    </source>
</evidence>
<proteinExistence type="predicted"/>
<evidence type="ECO:0000256" key="1">
    <source>
        <dbReference type="SAM" id="Phobius"/>
    </source>
</evidence>
<dbReference type="RefSeq" id="YP_293993.1">
    <property type="nucleotide sequence ID" value="NC_007346.1"/>
</dbReference>
<dbReference type="EMBL" id="AJ890364">
    <property type="protein sequence ID" value="CAI65662.1"/>
    <property type="molecule type" value="Genomic_DNA"/>
</dbReference>
<evidence type="ECO:0000313" key="2">
    <source>
        <dbReference type="EMBL" id="CAI65662.1"/>
    </source>
</evidence>
<accession>Q4A2P4</accession>
<dbReference type="KEGG" id="vg:3654888"/>
<reference evidence="2 3" key="1">
    <citation type="journal article" date="2005" name="Science">
        <title>Complete genome sequence and lytic phase transcription profile of a Coccolithovirus.</title>
        <authorList>
            <person name="Wilson W.H."/>
            <person name="Schroeder D.C."/>
            <person name="Allen M.J."/>
            <person name="Holden M.T.G."/>
            <person name="Parkhill J."/>
            <person name="Barrell B.G."/>
            <person name="Churcher C."/>
            <person name="Hamlin N."/>
            <person name="Mungall K."/>
            <person name="Norbertczak H."/>
            <person name="Quail M.A."/>
            <person name="Price C."/>
            <person name="Rabbinowitsch E."/>
            <person name="Walker D."/>
            <person name="Craigon M."/>
            <person name="Roy D."/>
            <person name="Ghazal P."/>
        </authorList>
    </citation>
    <scope>NUCLEOTIDE SEQUENCE [LARGE SCALE GENOMIC DNA]</scope>
    <source>
        <strain evidence="3">Isolate United Kingdom/English Channel/1999</strain>
    </source>
</reference>
<protein>
    <submittedName>
        <fullName evidence="2">Putative membrane protein</fullName>
    </submittedName>
</protein>
<keyword evidence="3" id="KW-1185">Reference proteome</keyword>
<gene>
    <name evidence="2" type="ORF">EhV238</name>
</gene>
<organism evidence="2 3">
    <name type="scientific">Emiliania huxleyi virus 86 (isolate United Kingdom/English Channel/1999)</name>
    <name type="common">EhV-86</name>
    <dbReference type="NCBI Taxonomy" id="654925"/>
    <lineage>
        <taxon>Viruses</taxon>
        <taxon>Varidnaviria</taxon>
        <taxon>Bamfordvirae</taxon>
        <taxon>Nucleocytoviricota</taxon>
        <taxon>Megaviricetes</taxon>
        <taxon>Algavirales</taxon>
        <taxon>Phycodnaviridae</taxon>
        <taxon>Coccolithovirus</taxon>
        <taxon>Coccolithovirus huxleyi</taxon>
        <taxon>Emiliania huxleyi virus 86</taxon>
    </lineage>
</organism>
<organismHost>
    <name type="scientific">Emiliania huxleyi</name>
    <name type="common">Coccolithophore</name>
    <name type="synonym">Pontosphaera huxleyi</name>
    <dbReference type="NCBI Taxonomy" id="2903"/>
</organismHost>
<sequence>MYLTCVTFCKLSISVLLFYCLHLYFESIAVP</sequence>
<keyword evidence="1" id="KW-0472">Membrane</keyword>
<feature type="transmembrane region" description="Helical" evidence="1">
    <location>
        <begin position="7"/>
        <end position="25"/>
    </location>
</feature>